<reference evidence="2 3" key="1">
    <citation type="submission" date="2021-01" db="EMBL/GenBank/DDBJ databases">
        <title>Whole genome shotgun sequence of Cellulomonas phragmiteti NBRC 110785.</title>
        <authorList>
            <person name="Komaki H."/>
            <person name="Tamura T."/>
        </authorList>
    </citation>
    <scope>NUCLEOTIDE SEQUENCE [LARGE SCALE GENOMIC DNA]</scope>
    <source>
        <strain evidence="2 3">NBRC 110785</strain>
    </source>
</reference>
<feature type="transmembrane region" description="Helical" evidence="1">
    <location>
        <begin position="343"/>
        <end position="365"/>
    </location>
</feature>
<keyword evidence="1" id="KW-0472">Membrane</keyword>
<evidence type="ECO:0000313" key="3">
    <source>
        <dbReference type="Proteomes" id="UP000614741"/>
    </source>
</evidence>
<feature type="transmembrane region" description="Helical" evidence="1">
    <location>
        <begin position="23"/>
        <end position="44"/>
    </location>
</feature>
<feature type="transmembrane region" description="Helical" evidence="1">
    <location>
        <begin position="132"/>
        <end position="157"/>
    </location>
</feature>
<name>A0ABQ4DII4_9CELL</name>
<dbReference type="EMBL" id="BONP01000004">
    <property type="protein sequence ID" value="GIG39154.1"/>
    <property type="molecule type" value="Genomic_DNA"/>
</dbReference>
<evidence type="ECO:0000313" key="2">
    <source>
        <dbReference type="EMBL" id="GIG39154.1"/>
    </source>
</evidence>
<feature type="transmembrane region" description="Helical" evidence="1">
    <location>
        <begin position="163"/>
        <end position="182"/>
    </location>
</feature>
<feature type="transmembrane region" description="Helical" evidence="1">
    <location>
        <begin position="459"/>
        <end position="479"/>
    </location>
</feature>
<sequence>MSTSLTGTRPLLHATLRHDGRRFAPWVAIATLLTASSVVVYPWVFPDVAARRLLAVAIDANPTLSLIFGPAHDLTTVDGFNAWRALALGGFLVALGAIHAVTRATRAQEDSGQADLLASGVLGRSARLLTGVALAVVGSLAAGVVAGVVAALCGGGWESSLLLGATFTASGWMFAGVAAVTAQVGSDARTASSLAVGTLGLLFALRGFCAALDAPAWTLWANPLGWTLQTRPASGDHWAPLLLAVALTGALVVVAFVLQARRDFGQGAIAPRPGPARGTARSTWHLAVRVNRAPGVTWAIAFVALGMVFGYFTTSITDVVASNAGVQQILASGATTPDELTAVFLRTVLSLVGIVATVPGVQVLLRVRSEELDDRVEPLLAGAVTRARYYASHVVLALTVVTVNVLVAGTLVALLASRAGIGVSFADALVQGIATVPAAWTVVALSVAVVGARPVASPAAWAGVLVSFMLTLLGPTFGLDDWVLGISPFWHVPLTTAATPDWSGSAWTTLVTAALVAVGFAGFRRRDLAR</sequence>
<keyword evidence="1" id="KW-0812">Transmembrane</keyword>
<organism evidence="2 3">
    <name type="scientific">Cellulomonas phragmiteti</name>
    <dbReference type="NCBI Taxonomy" id="478780"/>
    <lineage>
        <taxon>Bacteria</taxon>
        <taxon>Bacillati</taxon>
        <taxon>Actinomycetota</taxon>
        <taxon>Actinomycetes</taxon>
        <taxon>Micrococcales</taxon>
        <taxon>Cellulomonadaceae</taxon>
        <taxon>Cellulomonas</taxon>
    </lineage>
</organism>
<feature type="transmembrane region" description="Helical" evidence="1">
    <location>
        <begin position="504"/>
        <end position="523"/>
    </location>
</feature>
<keyword evidence="1" id="KW-1133">Transmembrane helix</keyword>
<proteinExistence type="predicted"/>
<feature type="transmembrane region" description="Helical" evidence="1">
    <location>
        <begin position="82"/>
        <end position="101"/>
    </location>
</feature>
<protein>
    <submittedName>
        <fullName evidence="2">Exporter of polyketide antibiotics</fullName>
    </submittedName>
</protein>
<feature type="transmembrane region" description="Helical" evidence="1">
    <location>
        <begin position="194"/>
        <end position="217"/>
    </location>
</feature>
<dbReference type="RefSeq" id="WP_203671602.1">
    <property type="nucleotide sequence ID" value="NZ_BONP01000004.1"/>
</dbReference>
<feature type="transmembrane region" description="Helical" evidence="1">
    <location>
        <begin position="295"/>
        <end position="313"/>
    </location>
</feature>
<keyword evidence="3" id="KW-1185">Reference proteome</keyword>
<accession>A0ABQ4DII4</accession>
<gene>
    <name evidence="2" type="ORF">Cph01nite_09160</name>
</gene>
<feature type="transmembrane region" description="Helical" evidence="1">
    <location>
        <begin position="428"/>
        <end position="452"/>
    </location>
</feature>
<evidence type="ECO:0000256" key="1">
    <source>
        <dbReference type="SAM" id="Phobius"/>
    </source>
</evidence>
<feature type="transmembrane region" description="Helical" evidence="1">
    <location>
        <begin position="394"/>
        <end position="416"/>
    </location>
</feature>
<feature type="transmembrane region" description="Helical" evidence="1">
    <location>
        <begin position="237"/>
        <end position="258"/>
    </location>
</feature>
<comment type="caution">
    <text evidence="2">The sequence shown here is derived from an EMBL/GenBank/DDBJ whole genome shotgun (WGS) entry which is preliminary data.</text>
</comment>
<dbReference type="Proteomes" id="UP000614741">
    <property type="component" value="Unassembled WGS sequence"/>
</dbReference>